<protein>
    <recommendedName>
        <fullName evidence="3">Fibro-slime domain-containing protein</fullName>
    </recommendedName>
</protein>
<organism evidence="1 2">
    <name type="scientific">Fibrobacter succinogenes (strain ATCC 19169 / S85)</name>
    <dbReference type="NCBI Taxonomy" id="59374"/>
    <lineage>
        <taxon>Bacteria</taxon>
        <taxon>Pseudomonadati</taxon>
        <taxon>Fibrobacterota</taxon>
        <taxon>Fibrobacteria</taxon>
        <taxon>Fibrobacterales</taxon>
        <taxon>Fibrobacteraceae</taxon>
        <taxon>Fibrobacter</taxon>
    </lineage>
</organism>
<evidence type="ECO:0008006" key="3">
    <source>
        <dbReference type="Google" id="ProtNLM"/>
    </source>
</evidence>
<dbReference type="AlphaFoldDB" id="D9S827"/>
<gene>
    <name evidence="1" type="ordered locus">FSU_0792</name>
</gene>
<name>D9S827_FIBSS</name>
<dbReference type="InterPro" id="IPR051154">
    <property type="entry name" value="Prespore-cell_inducing_factor"/>
</dbReference>
<dbReference type="NCBIfam" id="TIGR02148">
    <property type="entry name" value="Fibro_Slime"/>
    <property type="match status" value="1"/>
</dbReference>
<evidence type="ECO:0000313" key="1">
    <source>
        <dbReference type="EMBL" id="ADL27152.1"/>
    </source>
</evidence>
<proteinExistence type="predicted"/>
<dbReference type="STRING" id="59374.FSU_0792"/>
<dbReference type="HOGENOM" id="CLU_315166_0_0_0"/>
<accession>D9S827</accession>
<dbReference type="GO" id="GO:0005576">
    <property type="term" value="C:extracellular region"/>
    <property type="evidence" value="ECO:0007669"/>
    <property type="project" value="TreeGrafter"/>
</dbReference>
<dbReference type="KEGG" id="fsc:FSU_0792"/>
<dbReference type="Proteomes" id="UP000000517">
    <property type="component" value="Chromosome"/>
</dbReference>
<dbReference type="EMBL" id="CP002158">
    <property type="protein sequence ID" value="ADL27152.1"/>
    <property type="molecule type" value="Genomic_DNA"/>
</dbReference>
<evidence type="ECO:0000313" key="2">
    <source>
        <dbReference type="Proteomes" id="UP000000517"/>
    </source>
</evidence>
<reference evidence="2" key="1">
    <citation type="submission" date="2010-08" db="EMBL/GenBank/DDBJ databases">
        <title>Complete sequence of Fibrobacter succinogenes subsp. succinogenes S85.</title>
        <authorList>
            <person name="Durkin A.S."/>
            <person name="Nelson K.E."/>
            <person name="Morrison M."/>
            <person name="Forsberg C.W."/>
            <person name="Wilson D.B."/>
            <person name="Russell J.B."/>
            <person name="Cann I.K.O."/>
            <person name="Mackie R.I."/>
            <person name="White B.A."/>
        </authorList>
    </citation>
    <scope>NUCLEOTIDE SEQUENCE [LARGE SCALE GENOMIC DNA]</scope>
    <source>
        <strain evidence="2">ATCC 19169 / S85</strain>
    </source>
</reference>
<sequence>MHYNRTSFHFIWFIFRWNCCNLSLGGDWIIMKLYRWITLGALFGCSVATFAQTQDVRTLDIVIRDFQPNHPDFENFSEESVNHLNEIYNYRTSTGAAMNLYGYDAVWYANVPYHNTCGNMNTFQPGIVGAEIGTDGFPRQVNPYLPAYLQTVSAGPVLEYGECSQKSTQGWTQRGYKNAQNDVSGYKCPNGGTNWSNPVIYTPGMVNPYLIFAAPGADGKIDMYDGVVISKMNERCDNQFFEQWYLDVPGQNKRVNTTMDIPKDPAGTKYYIYDYNYNNGGYSPLDSINPVTREWVMNKPCNASIQPNGVCDQYDPQTLSIFCPPYNYQYAKDQADFLNQNTAKLCQDWLNQGGPRAVENGSGHSAAWQAAVMNGSLGLQHLRNYAFTMMGYASFKYKTTNQTPSHEVFEFAGDDDMWIFVDGVLVVDLGGTHLSAPGKVDIEVLARNNHGCHVGEPLSGYTNCSGASDATGWADDTWHHLHFFYADRQSDGSNIYIRTSLAELAPSRYGQPTVSDVVVKVDENGISHNSMYMNVPLADSSLIAINNPNVPSMVVLREVTDANGQKVTMVYGFYVTSMTGPIDKGADGQMYQFEGVVKDLNGNVVEGGLLGDDRLAFNVPYSQGLNDDGNGGNYTAQEWAQLMAWSQKVTFYVASSSGKHVEGFDEREKWGKISYTAVATTPVVPDDPAYDRPDFTNESQALTDLAGSGTIPTDMTADLVLTPIPAVNNVDPLKWAKDSAKVLMTSGAQGATTVPVGTGVVYGAGQDANKTLCYNDGSANVPGKKSNESCTSWSFPTTQPFHVNIRVFDHLGHFVNQYSKRVTQEEFENALNGLRSSTKSAGVKVPGCGETPMYGSTGAMLATIKMYPVTDKGRLLATGPYVYQMTVVKEAYSYCYASNGNNPTIMTMPFQRTTETIRRGYRRTQKK</sequence>
<dbReference type="InterPro" id="IPR011874">
    <property type="entry name" value="Fibro_Slime"/>
</dbReference>
<dbReference type="PANTHER" id="PTHR31137">
    <property type="entry name" value="PROTEIN PSIB-RELATED-RELATED"/>
    <property type="match status" value="1"/>
</dbReference>
<dbReference type="eggNOG" id="COG4932">
    <property type="taxonomic scope" value="Bacteria"/>
</dbReference>